<evidence type="ECO:0000256" key="6">
    <source>
        <dbReference type="ARBA" id="ARBA00023065"/>
    </source>
</evidence>
<evidence type="ECO:0000256" key="7">
    <source>
        <dbReference type="ARBA" id="ARBA00023136"/>
    </source>
</evidence>
<keyword evidence="8 9" id="KW-0407">Ion channel</keyword>
<comment type="function">
    <text evidence="9">Channel that opens in response to stretch forces in the membrane lipid bilayer. May participate in the regulation of osmotic pressure changes within the cell.</text>
</comment>
<organism evidence="10 11">
    <name type="scientific">Psychroflexus gondwanensis ACAM 44</name>
    <dbReference type="NCBI Taxonomy" id="1189619"/>
    <lineage>
        <taxon>Bacteria</taxon>
        <taxon>Pseudomonadati</taxon>
        <taxon>Bacteroidota</taxon>
        <taxon>Flavobacteriia</taxon>
        <taxon>Flavobacteriales</taxon>
        <taxon>Flavobacteriaceae</taxon>
        <taxon>Psychroflexus</taxon>
    </lineage>
</organism>
<sequence>MKIIKEFKEFAIKGNMFDMAIGIIIGTAFSKIVTSLVDDVVMPLLGIVIGNVNFKELSLVLREEIIQNGVITHEAMQLTYGNFFQTSIDFLIIALSIFAVIKIINRLRTKSEDETNPAETTPKNIELLAEIRDLLKEQNKSKI</sequence>
<comment type="caution">
    <text evidence="10">The sequence shown here is derived from an EMBL/GenBank/DDBJ whole genome shotgun (WGS) entry which is preliminary data.</text>
</comment>
<dbReference type="STRING" id="1189619.pgond44_10819"/>
<comment type="similarity">
    <text evidence="9">Belongs to the MscL family.</text>
</comment>
<evidence type="ECO:0000256" key="1">
    <source>
        <dbReference type="ARBA" id="ARBA00004141"/>
    </source>
</evidence>
<protein>
    <recommendedName>
        <fullName evidence="9">Large-conductance mechanosensitive channel</fullName>
    </recommendedName>
</protein>
<evidence type="ECO:0000256" key="9">
    <source>
        <dbReference type="HAMAP-Rule" id="MF_00115"/>
    </source>
</evidence>
<dbReference type="GO" id="GO:0008381">
    <property type="term" value="F:mechanosensitive monoatomic ion channel activity"/>
    <property type="evidence" value="ECO:0007669"/>
    <property type="project" value="UniProtKB-UniRule"/>
</dbReference>
<comment type="subcellular location">
    <subcellularLocation>
        <location evidence="9">Cell membrane</location>
        <topology evidence="9">Multi-pass membrane protein</topology>
    </subcellularLocation>
    <subcellularLocation>
        <location evidence="1">Membrane</location>
        <topology evidence="1">Multi-pass membrane protein</topology>
    </subcellularLocation>
</comment>
<dbReference type="AlphaFoldDB" id="N1WXN4"/>
<accession>N1WXN4</accession>
<dbReference type="SUPFAM" id="SSF81330">
    <property type="entry name" value="Gated mechanosensitive channel"/>
    <property type="match status" value="1"/>
</dbReference>
<keyword evidence="7 9" id="KW-0472">Membrane</keyword>
<dbReference type="RefSeq" id="WP_003441531.1">
    <property type="nucleotide sequence ID" value="NZ_APLF01000010.1"/>
</dbReference>
<dbReference type="GO" id="GO:0005886">
    <property type="term" value="C:plasma membrane"/>
    <property type="evidence" value="ECO:0007669"/>
    <property type="project" value="UniProtKB-SubCell"/>
</dbReference>
<dbReference type="NCBIfam" id="NF001843">
    <property type="entry name" value="PRK00567.1-4"/>
    <property type="match status" value="1"/>
</dbReference>
<dbReference type="PANTHER" id="PTHR30266">
    <property type="entry name" value="MECHANOSENSITIVE CHANNEL MSCL"/>
    <property type="match status" value="1"/>
</dbReference>
<dbReference type="Gene3D" id="1.10.1200.120">
    <property type="entry name" value="Large-conductance mechanosensitive channel, MscL, domain 1"/>
    <property type="match status" value="1"/>
</dbReference>
<dbReference type="InterPro" id="IPR001185">
    <property type="entry name" value="MS_channel"/>
</dbReference>
<keyword evidence="3 9" id="KW-1003">Cell membrane</keyword>
<evidence type="ECO:0000313" key="11">
    <source>
        <dbReference type="Proteomes" id="UP000012317"/>
    </source>
</evidence>
<gene>
    <name evidence="9" type="primary">mscL</name>
    <name evidence="10" type="ORF">pgond44_10819</name>
</gene>
<dbReference type="EMBL" id="APLF01000010">
    <property type="protein sequence ID" value="EMY80633.1"/>
    <property type="molecule type" value="Genomic_DNA"/>
</dbReference>
<proteinExistence type="inferred from homology"/>
<keyword evidence="2 9" id="KW-0813">Transport</keyword>
<dbReference type="Pfam" id="PF01741">
    <property type="entry name" value="MscL"/>
    <property type="match status" value="1"/>
</dbReference>
<dbReference type="HAMAP" id="MF_00115">
    <property type="entry name" value="MscL"/>
    <property type="match status" value="1"/>
</dbReference>
<dbReference type="eggNOG" id="COG1970">
    <property type="taxonomic scope" value="Bacteria"/>
</dbReference>
<reference evidence="10 11" key="1">
    <citation type="journal article" date="2014" name="Genome Biol. Evol.">
        <title>Extensive gene acquisition in the extremely psychrophilic bacterial species Psychroflexus torquis and the link to sea-ice ecosystem specialism.</title>
        <authorList>
            <person name="Feng S."/>
            <person name="Powell S.M."/>
            <person name="Wilson R."/>
            <person name="Bowman J.P."/>
        </authorList>
    </citation>
    <scope>NUCLEOTIDE SEQUENCE [LARGE SCALE GENOMIC DNA]</scope>
    <source>
        <strain evidence="10 11">ACAM 44</strain>
    </source>
</reference>
<dbReference type="PATRIC" id="fig|1189619.4.peg.2224"/>
<evidence type="ECO:0000256" key="8">
    <source>
        <dbReference type="ARBA" id="ARBA00023303"/>
    </source>
</evidence>
<feature type="transmembrane region" description="Helical" evidence="9">
    <location>
        <begin position="20"/>
        <end position="37"/>
    </location>
</feature>
<evidence type="ECO:0000256" key="3">
    <source>
        <dbReference type="ARBA" id="ARBA00022475"/>
    </source>
</evidence>
<dbReference type="PRINTS" id="PR01264">
    <property type="entry name" value="MECHCHANNEL"/>
</dbReference>
<evidence type="ECO:0000313" key="10">
    <source>
        <dbReference type="EMBL" id="EMY80633.1"/>
    </source>
</evidence>
<evidence type="ECO:0000256" key="4">
    <source>
        <dbReference type="ARBA" id="ARBA00022692"/>
    </source>
</evidence>
<dbReference type="NCBIfam" id="TIGR00220">
    <property type="entry name" value="mscL"/>
    <property type="match status" value="1"/>
</dbReference>
<evidence type="ECO:0000256" key="5">
    <source>
        <dbReference type="ARBA" id="ARBA00022989"/>
    </source>
</evidence>
<dbReference type="InterPro" id="IPR036019">
    <property type="entry name" value="MscL_channel"/>
</dbReference>
<dbReference type="PANTHER" id="PTHR30266:SF2">
    <property type="entry name" value="LARGE-CONDUCTANCE MECHANOSENSITIVE CHANNEL"/>
    <property type="match status" value="1"/>
</dbReference>
<dbReference type="Proteomes" id="UP000012317">
    <property type="component" value="Unassembled WGS sequence"/>
</dbReference>
<keyword evidence="11" id="KW-1185">Reference proteome</keyword>
<dbReference type="InterPro" id="IPR037673">
    <property type="entry name" value="MSC/AndL"/>
</dbReference>
<evidence type="ECO:0000256" key="2">
    <source>
        <dbReference type="ARBA" id="ARBA00022448"/>
    </source>
</evidence>
<keyword evidence="5 9" id="KW-1133">Transmembrane helix</keyword>
<comment type="subunit">
    <text evidence="9">Homopentamer.</text>
</comment>
<keyword evidence="4 9" id="KW-0812">Transmembrane</keyword>
<name>N1WXN4_9FLAO</name>
<feature type="transmembrane region" description="Helical" evidence="9">
    <location>
        <begin position="83"/>
        <end position="101"/>
    </location>
</feature>
<keyword evidence="6 9" id="KW-0406">Ion transport</keyword>